<dbReference type="InterPro" id="IPR050366">
    <property type="entry name" value="BP-dependent_transpt_permease"/>
</dbReference>
<organism evidence="9 10">
    <name type="scientific">Nocardioides caeni</name>
    <dbReference type="NCBI Taxonomy" id="574700"/>
    <lineage>
        <taxon>Bacteria</taxon>
        <taxon>Bacillati</taxon>
        <taxon>Actinomycetota</taxon>
        <taxon>Actinomycetes</taxon>
        <taxon>Propionibacteriales</taxon>
        <taxon>Nocardioidaceae</taxon>
        <taxon>Nocardioides</taxon>
    </lineage>
</organism>
<dbReference type="Pfam" id="PF00528">
    <property type="entry name" value="BPD_transp_1"/>
    <property type="match status" value="1"/>
</dbReference>
<dbReference type="PANTHER" id="PTHR43386:SF1">
    <property type="entry name" value="D,D-DIPEPTIDE TRANSPORT SYSTEM PERMEASE PROTEIN DDPC-RELATED"/>
    <property type="match status" value="1"/>
</dbReference>
<sequence length="312" mass="33473">MAALRRVLRALATPFTQTAGLGRWMLVIGLVITGIFVLLAIFAPWIAPYGFAQASADGVDFPKAGAPSGEHWFGTDRLLFDVMSRTIWGARTAIEVVILSILICVVIGVPLGLVSGYYGGWLDRVLLLVMDALFAFPSFLLAIVFSFLLTDLFGGSVLAVAMSLSAIYIPQYYRVVRNTTVSAKEATYVEAARAIGAKDGVIMRRYLFGNVIQSVPVIGTLNAADAILTLAGLGFLGLGIQSTDAAEWGHDLNRALADAGAGVWWTGLYPGLAIVLLVTGLTLVGEGLNETLNPTLRKRRLLPVVMTTREDR</sequence>
<keyword evidence="6 7" id="KW-0472">Membrane</keyword>
<gene>
    <name evidence="9" type="ORF">E9934_15715</name>
</gene>
<evidence type="ECO:0000259" key="8">
    <source>
        <dbReference type="PROSITE" id="PS50928"/>
    </source>
</evidence>
<evidence type="ECO:0000256" key="5">
    <source>
        <dbReference type="ARBA" id="ARBA00022989"/>
    </source>
</evidence>
<evidence type="ECO:0000256" key="2">
    <source>
        <dbReference type="ARBA" id="ARBA00022448"/>
    </source>
</evidence>
<dbReference type="InterPro" id="IPR025966">
    <property type="entry name" value="OppC_N"/>
</dbReference>
<dbReference type="Pfam" id="PF12911">
    <property type="entry name" value="OppC_N"/>
    <property type="match status" value="1"/>
</dbReference>
<feature type="domain" description="ABC transmembrane type-1" evidence="8">
    <location>
        <begin position="90"/>
        <end position="285"/>
    </location>
</feature>
<keyword evidence="2 7" id="KW-0813">Transport</keyword>
<evidence type="ECO:0000256" key="4">
    <source>
        <dbReference type="ARBA" id="ARBA00022692"/>
    </source>
</evidence>
<feature type="transmembrane region" description="Helical" evidence="7">
    <location>
        <begin position="125"/>
        <end position="146"/>
    </location>
</feature>
<evidence type="ECO:0000313" key="10">
    <source>
        <dbReference type="Proteomes" id="UP000307087"/>
    </source>
</evidence>
<comment type="caution">
    <text evidence="9">The sequence shown here is derived from an EMBL/GenBank/DDBJ whole genome shotgun (WGS) entry which is preliminary data.</text>
</comment>
<dbReference type="Proteomes" id="UP000307087">
    <property type="component" value="Unassembled WGS sequence"/>
</dbReference>
<evidence type="ECO:0000256" key="1">
    <source>
        <dbReference type="ARBA" id="ARBA00004651"/>
    </source>
</evidence>
<feature type="transmembrane region" description="Helical" evidence="7">
    <location>
        <begin position="152"/>
        <end position="169"/>
    </location>
</feature>
<evidence type="ECO:0000256" key="7">
    <source>
        <dbReference type="RuleBase" id="RU363032"/>
    </source>
</evidence>
<proteinExistence type="inferred from homology"/>
<feature type="transmembrane region" description="Helical" evidence="7">
    <location>
        <begin position="21"/>
        <end position="47"/>
    </location>
</feature>
<dbReference type="SUPFAM" id="SSF161098">
    <property type="entry name" value="MetI-like"/>
    <property type="match status" value="1"/>
</dbReference>
<dbReference type="EMBL" id="STGW01000013">
    <property type="protein sequence ID" value="THV09388.1"/>
    <property type="molecule type" value="Genomic_DNA"/>
</dbReference>
<dbReference type="PROSITE" id="PS50928">
    <property type="entry name" value="ABC_TM1"/>
    <property type="match status" value="1"/>
</dbReference>
<dbReference type="AlphaFoldDB" id="A0A4S8N0T6"/>
<dbReference type="PANTHER" id="PTHR43386">
    <property type="entry name" value="OLIGOPEPTIDE TRANSPORT SYSTEM PERMEASE PROTEIN APPC"/>
    <property type="match status" value="1"/>
</dbReference>
<dbReference type="RefSeq" id="WP_136563851.1">
    <property type="nucleotide sequence ID" value="NZ_BAABLS010000009.1"/>
</dbReference>
<evidence type="ECO:0000256" key="6">
    <source>
        <dbReference type="ARBA" id="ARBA00023136"/>
    </source>
</evidence>
<evidence type="ECO:0000313" key="9">
    <source>
        <dbReference type="EMBL" id="THV09388.1"/>
    </source>
</evidence>
<comment type="subcellular location">
    <subcellularLocation>
        <location evidence="1 7">Cell membrane</location>
        <topology evidence="1 7">Multi-pass membrane protein</topology>
    </subcellularLocation>
</comment>
<keyword evidence="4 7" id="KW-0812">Transmembrane</keyword>
<keyword evidence="5 7" id="KW-1133">Transmembrane helix</keyword>
<dbReference type="InterPro" id="IPR035906">
    <property type="entry name" value="MetI-like_sf"/>
</dbReference>
<keyword evidence="10" id="KW-1185">Reference proteome</keyword>
<accession>A0A4S8N0T6</accession>
<reference evidence="9 10" key="1">
    <citation type="journal article" date="2009" name="Int. J. Syst. Evol. Microbiol.">
        <title>Nocardioides caeni sp. nov., isolated from wastewater.</title>
        <authorList>
            <person name="Yoon J.H."/>
            <person name="Kang S.J."/>
            <person name="Park S."/>
            <person name="Kim W."/>
            <person name="Oh T.K."/>
        </authorList>
    </citation>
    <scope>NUCLEOTIDE SEQUENCE [LARGE SCALE GENOMIC DNA]</scope>
    <source>
        <strain evidence="9 10">DSM 23134</strain>
    </source>
</reference>
<dbReference type="Gene3D" id="1.10.3720.10">
    <property type="entry name" value="MetI-like"/>
    <property type="match status" value="1"/>
</dbReference>
<dbReference type="GO" id="GO:0005886">
    <property type="term" value="C:plasma membrane"/>
    <property type="evidence" value="ECO:0007669"/>
    <property type="project" value="UniProtKB-SubCell"/>
</dbReference>
<protein>
    <submittedName>
        <fullName evidence="9">ABC transporter permease</fullName>
    </submittedName>
</protein>
<dbReference type="InterPro" id="IPR000515">
    <property type="entry name" value="MetI-like"/>
</dbReference>
<evidence type="ECO:0000256" key="3">
    <source>
        <dbReference type="ARBA" id="ARBA00022475"/>
    </source>
</evidence>
<comment type="similarity">
    <text evidence="7">Belongs to the binding-protein-dependent transport system permease family.</text>
</comment>
<dbReference type="CDD" id="cd06261">
    <property type="entry name" value="TM_PBP2"/>
    <property type="match status" value="1"/>
</dbReference>
<dbReference type="OrthoDB" id="9812701at2"/>
<dbReference type="GO" id="GO:0055085">
    <property type="term" value="P:transmembrane transport"/>
    <property type="evidence" value="ECO:0007669"/>
    <property type="project" value="InterPro"/>
</dbReference>
<feature type="transmembrane region" description="Helical" evidence="7">
    <location>
        <begin position="93"/>
        <end position="113"/>
    </location>
</feature>
<name>A0A4S8N0T6_9ACTN</name>
<keyword evidence="3" id="KW-1003">Cell membrane</keyword>